<dbReference type="PROSITE" id="PS51832">
    <property type="entry name" value="HD_GYP"/>
    <property type="match status" value="1"/>
</dbReference>
<reference evidence="2 3" key="1">
    <citation type="submission" date="2019-07" db="EMBL/GenBank/DDBJ databases">
        <title>Genomic Encyclopedia of Type Strains, Phase I: the one thousand microbial genomes (KMG-I) project.</title>
        <authorList>
            <person name="Kyrpides N."/>
        </authorList>
    </citation>
    <scope>NUCLEOTIDE SEQUENCE [LARGE SCALE GENOMIC DNA]</scope>
    <source>
        <strain evidence="2 3">DSM 6562</strain>
    </source>
</reference>
<dbReference type="Gene3D" id="1.10.3210.10">
    <property type="entry name" value="Hypothetical protein af1432"/>
    <property type="match status" value="1"/>
</dbReference>
<evidence type="ECO:0000313" key="2">
    <source>
        <dbReference type="EMBL" id="TYO96602.1"/>
    </source>
</evidence>
<dbReference type="EMBL" id="VNHM01000004">
    <property type="protein sequence ID" value="TYO96602.1"/>
    <property type="molecule type" value="Genomic_DNA"/>
</dbReference>
<organism evidence="2 3">
    <name type="scientific">Desulfallas thermosapovorans DSM 6562</name>
    <dbReference type="NCBI Taxonomy" id="1121431"/>
    <lineage>
        <taxon>Bacteria</taxon>
        <taxon>Bacillati</taxon>
        <taxon>Bacillota</taxon>
        <taxon>Clostridia</taxon>
        <taxon>Eubacteriales</taxon>
        <taxon>Desulfallaceae</taxon>
        <taxon>Desulfallas</taxon>
    </lineage>
</organism>
<evidence type="ECO:0000313" key="3">
    <source>
        <dbReference type="Proteomes" id="UP000323166"/>
    </source>
</evidence>
<gene>
    <name evidence="2" type="ORF">LX24_01071</name>
</gene>
<keyword evidence="3" id="KW-1185">Reference proteome</keyword>
<dbReference type="CDD" id="cd00077">
    <property type="entry name" value="HDc"/>
    <property type="match status" value="1"/>
</dbReference>
<accession>A0A5S4ZUX9</accession>
<proteinExistence type="predicted"/>
<dbReference type="SUPFAM" id="SSF109604">
    <property type="entry name" value="HD-domain/PDEase-like"/>
    <property type="match status" value="1"/>
</dbReference>
<evidence type="ECO:0000259" key="1">
    <source>
        <dbReference type="PROSITE" id="PS51832"/>
    </source>
</evidence>
<sequence length="122" mass="13642">MSNEEWALMKSHAELGAKILANVKPIHLAEKLYKGALCHQEKYDGTGYPRGIKGEEIPLVARIIAIADTFDAITTDRPYRKGATFKDALAEIQRCAGTHFDPRVVPFFIKAISREFNIEQPA</sequence>
<dbReference type="AlphaFoldDB" id="A0A5S4ZUX9"/>
<dbReference type="Proteomes" id="UP000323166">
    <property type="component" value="Unassembled WGS sequence"/>
</dbReference>
<feature type="domain" description="HD-GYP" evidence="1">
    <location>
        <begin position="1"/>
        <end position="122"/>
    </location>
</feature>
<dbReference type="PANTHER" id="PTHR45228">
    <property type="entry name" value="CYCLIC DI-GMP PHOSPHODIESTERASE TM_0186-RELATED"/>
    <property type="match status" value="1"/>
</dbReference>
<dbReference type="InterPro" id="IPR003607">
    <property type="entry name" value="HD/PDEase_dom"/>
</dbReference>
<dbReference type="InterPro" id="IPR052020">
    <property type="entry name" value="Cyclic_di-GMP/3'3'-cGAMP_PDE"/>
</dbReference>
<comment type="caution">
    <text evidence="2">The sequence shown here is derived from an EMBL/GenBank/DDBJ whole genome shotgun (WGS) entry which is preliminary data.</text>
</comment>
<dbReference type="RefSeq" id="WP_279233182.1">
    <property type="nucleotide sequence ID" value="NZ_VNHM01000004.1"/>
</dbReference>
<protein>
    <submittedName>
        <fullName evidence="2">HD domain-containing protein</fullName>
    </submittedName>
</protein>
<dbReference type="InterPro" id="IPR037522">
    <property type="entry name" value="HD_GYP_dom"/>
</dbReference>
<name>A0A5S4ZUX9_9FIRM</name>
<dbReference type="Pfam" id="PF13487">
    <property type="entry name" value="HD_5"/>
    <property type="match status" value="1"/>
</dbReference>